<dbReference type="PANTHER" id="PTHR46518:SF1">
    <property type="entry name" value="OUTER DYNEIN ARM-DOCKING COMPLEX SUBUNIT 3"/>
    <property type="match status" value="1"/>
</dbReference>
<proteinExistence type="predicted"/>
<protein>
    <recommendedName>
        <fullName evidence="4">Coiled-coil domain-containing protein 151</fullName>
    </recommendedName>
</protein>
<dbReference type="GO" id="GO:0035253">
    <property type="term" value="C:ciliary rootlet"/>
    <property type="evidence" value="ECO:0007669"/>
    <property type="project" value="TreeGrafter"/>
</dbReference>
<evidence type="ECO:0000313" key="2">
    <source>
        <dbReference type="EMBL" id="CAF4837367.1"/>
    </source>
</evidence>
<dbReference type="GO" id="GO:0097542">
    <property type="term" value="C:ciliary tip"/>
    <property type="evidence" value="ECO:0007669"/>
    <property type="project" value="TreeGrafter"/>
</dbReference>
<reference evidence="2" key="1">
    <citation type="submission" date="2021-02" db="EMBL/GenBank/DDBJ databases">
        <authorList>
            <person name="Steward A R."/>
        </authorList>
    </citation>
    <scope>NUCLEOTIDE SEQUENCE</scope>
</reference>
<keyword evidence="1" id="KW-0175">Coiled coil</keyword>
<dbReference type="AlphaFoldDB" id="A0A821RCC5"/>
<dbReference type="GO" id="GO:0003341">
    <property type="term" value="P:cilium movement"/>
    <property type="evidence" value="ECO:0007669"/>
    <property type="project" value="InterPro"/>
</dbReference>
<feature type="coiled-coil region" evidence="1">
    <location>
        <begin position="379"/>
        <end position="406"/>
    </location>
</feature>
<feature type="coiled-coil region" evidence="1">
    <location>
        <begin position="43"/>
        <end position="77"/>
    </location>
</feature>
<comment type="caution">
    <text evidence="2">The sequence shown here is derived from an EMBL/GenBank/DDBJ whole genome shotgun (WGS) entry which is preliminary data.</text>
</comment>
<dbReference type="Proteomes" id="UP000663880">
    <property type="component" value="Unassembled WGS sequence"/>
</dbReference>
<evidence type="ECO:0008006" key="4">
    <source>
        <dbReference type="Google" id="ProtNLM"/>
    </source>
</evidence>
<name>A0A821RCC5_9NEOP</name>
<dbReference type="InterPro" id="IPR033192">
    <property type="entry name" value="ODAD3"/>
</dbReference>
<feature type="coiled-coil region" evidence="1">
    <location>
        <begin position="118"/>
        <end position="145"/>
    </location>
</feature>
<dbReference type="PANTHER" id="PTHR46518">
    <property type="entry name" value="COILED-COIL DOMAIN-CONTAINING PROTEIN 151"/>
    <property type="match status" value="1"/>
</dbReference>
<dbReference type="GO" id="GO:0036158">
    <property type="term" value="P:outer dynein arm assembly"/>
    <property type="evidence" value="ECO:0007669"/>
    <property type="project" value="InterPro"/>
</dbReference>
<gene>
    <name evidence="2" type="ORF">PMACD_LOCUS5796</name>
</gene>
<evidence type="ECO:0000256" key="1">
    <source>
        <dbReference type="SAM" id="Coils"/>
    </source>
</evidence>
<dbReference type="EMBL" id="CAJOBZ010000012">
    <property type="protein sequence ID" value="CAF4837367.1"/>
    <property type="molecule type" value="Genomic_DNA"/>
</dbReference>
<organism evidence="2 3">
    <name type="scientific">Pieris macdunnoughi</name>
    <dbReference type="NCBI Taxonomy" id="345717"/>
    <lineage>
        <taxon>Eukaryota</taxon>
        <taxon>Metazoa</taxon>
        <taxon>Ecdysozoa</taxon>
        <taxon>Arthropoda</taxon>
        <taxon>Hexapoda</taxon>
        <taxon>Insecta</taxon>
        <taxon>Pterygota</taxon>
        <taxon>Neoptera</taxon>
        <taxon>Endopterygota</taxon>
        <taxon>Lepidoptera</taxon>
        <taxon>Glossata</taxon>
        <taxon>Ditrysia</taxon>
        <taxon>Papilionoidea</taxon>
        <taxon>Pieridae</taxon>
        <taxon>Pierinae</taxon>
        <taxon>Pieris</taxon>
    </lineage>
</organism>
<dbReference type="GO" id="GO:0036064">
    <property type="term" value="C:ciliary basal body"/>
    <property type="evidence" value="ECO:0007669"/>
    <property type="project" value="TreeGrafter"/>
</dbReference>
<dbReference type="OrthoDB" id="10255247at2759"/>
<accession>A0A821RCC5</accession>
<sequence>MALCYQKHPFEIETEDRLTTINTQICEIKKKIQLSDGQRKSYYEEYEAEKKRNSELIESLKKEIKLRLNELRESQQVLSGEDPNVKKYLNDVCPIGNKTADEVIHNLDLKVIEQRKILDLLKYEIGSKKKKLKELEKEYEKLLIESTKSDLVKSKMSTRSRKHISHLENEIHTVLIQWTEAELVKKKYASIRQALIEDSVRFESSLAKIEELLEKQHEEITKLKLVRDEAAAMRLRATAATAAEAARAHDAEHARAAERAYYAQRFEERRRELEKLEKRIFPPAVRPVRQESTGSMEEPMAEEISPAQQMEDIFQKLMKLTGVTEPEQVFDRFRGQRETSTRLGYLQQTTEQEKLRLEETQTALMAELEGYKFASVKDKDEGQDEIQNLKAEIKEEEEAHDLIQKELEGLESFLLEMKRLLYDLCKMLDVVGEPAMPEWTAEACDIQEILVVLTTRFEKAQAKVETIGDKHISHVFIPSNTTSGAPSVANMSARSHSSQKESDKIVPTYKELVQKEPGKVMVSDEEEDIPSRCYLKRQAQLIVDTKCRRKGFRPPYPRK</sequence>
<evidence type="ECO:0000313" key="3">
    <source>
        <dbReference type="Proteomes" id="UP000663880"/>
    </source>
</evidence>
<keyword evidence="3" id="KW-1185">Reference proteome</keyword>